<accession>A0AAW0Z2T4</accession>
<dbReference type="GeneID" id="92178923"/>
<evidence type="ECO:0000313" key="9">
    <source>
        <dbReference type="EMBL" id="KAK8864416.1"/>
    </source>
</evidence>
<dbReference type="PANTHER" id="PTHR12147">
    <property type="entry name" value="METALLOPEPTIDASE M28 FAMILY MEMBER"/>
    <property type="match status" value="1"/>
</dbReference>
<dbReference type="GO" id="GO:0008235">
    <property type="term" value="F:metalloexopeptidase activity"/>
    <property type="evidence" value="ECO:0007669"/>
    <property type="project" value="InterPro"/>
</dbReference>
<evidence type="ECO:0000259" key="8">
    <source>
        <dbReference type="Pfam" id="PF04389"/>
    </source>
</evidence>
<feature type="domain" description="Peptidase M28" evidence="8">
    <location>
        <begin position="309"/>
        <end position="493"/>
    </location>
</feature>
<keyword evidence="3 7" id="KW-0645">Protease</keyword>
<dbReference type="GO" id="GO:0046872">
    <property type="term" value="F:metal ion binding"/>
    <property type="evidence" value="ECO:0007669"/>
    <property type="project" value="UniProtKB-KW"/>
</dbReference>
<dbReference type="InterPro" id="IPR045175">
    <property type="entry name" value="M28_fam"/>
</dbReference>
<dbReference type="Proteomes" id="UP001388673">
    <property type="component" value="Unassembled WGS sequence"/>
</dbReference>
<dbReference type="RefSeq" id="XP_066804712.1">
    <property type="nucleotide sequence ID" value="XM_066944789.1"/>
</dbReference>
<evidence type="ECO:0000256" key="4">
    <source>
        <dbReference type="ARBA" id="ARBA00022723"/>
    </source>
</evidence>
<keyword evidence="10" id="KW-1185">Reference proteome</keyword>
<comment type="similarity">
    <text evidence="2">Belongs to the peptidase M28 family. M28B subfamily.</text>
</comment>
<dbReference type="EC" id="3.4.-.-" evidence="7"/>
<feature type="signal peptide" evidence="7">
    <location>
        <begin position="1"/>
        <end position="23"/>
    </location>
</feature>
<evidence type="ECO:0000256" key="7">
    <source>
        <dbReference type="RuleBase" id="RU361240"/>
    </source>
</evidence>
<dbReference type="PANTHER" id="PTHR12147:SF26">
    <property type="entry name" value="PEPTIDASE M28 DOMAIN-CONTAINING PROTEIN"/>
    <property type="match status" value="1"/>
</dbReference>
<evidence type="ECO:0000313" key="10">
    <source>
        <dbReference type="Proteomes" id="UP001388673"/>
    </source>
</evidence>
<evidence type="ECO:0000256" key="6">
    <source>
        <dbReference type="ARBA" id="ARBA00022833"/>
    </source>
</evidence>
<evidence type="ECO:0000256" key="5">
    <source>
        <dbReference type="ARBA" id="ARBA00022801"/>
    </source>
</evidence>
<evidence type="ECO:0000256" key="3">
    <source>
        <dbReference type="ARBA" id="ARBA00022670"/>
    </source>
</evidence>
<protein>
    <recommendedName>
        <fullName evidence="7">Peptide hydrolase</fullName>
        <ecNumber evidence="7">3.4.-.-</ecNumber>
    </recommendedName>
</protein>
<evidence type="ECO:0000256" key="1">
    <source>
        <dbReference type="ARBA" id="ARBA00001947"/>
    </source>
</evidence>
<organism evidence="9 10">
    <name type="scientific">Kwoniella newhampshirensis</name>
    <dbReference type="NCBI Taxonomy" id="1651941"/>
    <lineage>
        <taxon>Eukaryota</taxon>
        <taxon>Fungi</taxon>
        <taxon>Dikarya</taxon>
        <taxon>Basidiomycota</taxon>
        <taxon>Agaricomycotina</taxon>
        <taxon>Tremellomycetes</taxon>
        <taxon>Tremellales</taxon>
        <taxon>Cryptococcaceae</taxon>
        <taxon>Kwoniella</taxon>
    </lineage>
</organism>
<dbReference type="Gene3D" id="3.40.630.10">
    <property type="entry name" value="Zn peptidases"/>
    <property type="match status" value="1"/>
</dbReference>
<keyword evidence="5 7" id="KW-0378">Hydrolase</keyword>
<dbReference type="AlphaFoldDB" id="A0AAW0Z2T4"/>
<reference evidence="9 10" key="1">
    <citation type="journal article" date="2024" name="bioRxiv">
        <title>Comparative genomics of Cryptococcus and Kwoniella reveals pathogenesis evolution and contrasting karyotype dynamics via intercentromeric recombination or chromosome fusion.</title>
        <authorList>
            <person name="Coelho M.A."/>
            <person name="David-Palma M."/>
            <person name="Shea T."/>
            <person name="Bowers K."/>
            <person name="McGinley-Smith S."/>
            <person name="Mohammad A.W."/>
            <person name="Gnirke A."/>
            <person name="Yurkov A.M."/>
            <person name="Nowrousian M."/>
            <person name="Sun S."/>
            <person name="Cuomo C.A."/>
            <person name="Heitman J."/>
        </authorList>
    </citation>
    <scope>NUCLEOTIDE SEQUENCE [LARGE SCALE GENOMIC DNA]</scope>
    <source>
        <strain evidence="9 10">CBS 13917</strain>
    </source>
</reference>
<dbReference type="GO" id="GO:0006508">
    <property type="term" value="P:proteolysis"/>
    <property type="evidence" value="ECO:0007669"/>
    <property type="project" value="UniProtKB-KW"/>
</dbReference>
<dbReference type="InterPro" id="IPR007484">
    <property type="entry name" value="Peptidase_M28"/>
</dbReference>
<evidence type="ECO:0000256" key="2">
    <source>
        <dbReference type="ARBA" id="ARBA00005634"/>
    </source>
</evidence>
<keyword evidence="6 7" id="KW-0862">Zinc</keyword>
<proteinExistence type="inferred from homology"/>
<dbReference type="SUPFAM" id="SSF53187">
    <property type="entry name" value="Zn-dependent exopeptidases"/>
    <property type="match status" value="1"/>
</dbReference>
<dbReference type="Pfam" id="PF04389">
    <property type="entry name" value="Peptidase_M28"/>
    <property type="match status" value="1"/>
</dbReference>
<gene>
    <name evidence="9" type="ORF">IAR55_001664</name>
</gene>
<comment type="caution">
    <text evidence="9">The sequence shown here is derived from an EMBL/GenBank/DDBJ whole genome shotgun (WGS) entry which is preliminary data.</text>
</comment>
<keyword evidence="7" id="KW-0732">Signal</keyword>
<dbReference type="KEGG" id="kne:92178923"/>
<name>A0AAW0Z2T4_9TREE</name>
<dbReference type="FunFam" id="3.40.630.10:FF:000116">
    <property type="entry name" value="Peptide hydrolase"/>
    <property type="match status" value="1"/>
</dbReference>
<feature type="chain" id="PRO_5043107588" description="Peptide hydrolase" evidence="7">
    <location>
        <begin position="24"/>
        <end position="520"/>
    </location>
</feature>
<comment type="cofactor">
    <cofactor evidence="1">
        <name>Zn(2+)</name>
        <dbReference type="ChEBI" id="CHEBI:29105"/>
    </cofactor>
</comment>
<keyword evidence="4 7" id="KW-0479">Metal-binding</keyword>
<sequence>MLPPSRTISLLGVLVHLASSISATAIPTSSASPVLLISSNSPSANLAECLRSSYYGTYGGSSSSQDHIYMPSEECLSSASALDDFTSGSIVPLSRGQTFAQADEGRLVWVGQAGVEMQIQNMEDSWSIITDRARELALLTLGSDSVSESNQHVLSSSTSSNNNNAQRHLAPIQLLHQTPSSLLLHVPSSYLPIIDTLLPPHLVPVALPSTPLPEAGLESVPPKFAQHLANITKHLKFSPKIDQIVSDGIDLNHIRRDVRWLTGEAPSGIESRHSFTDGAIKAARWIKAKVEQTGASCALRPFLNGFAPNVICTYPSLHNSTEHVILSAHYDSRGSFGSTRAPGGDDDGSGSGHLLGVAHAILTQEIKFEKSVTLAFFAGEEQGLLGSHAYAEYLHSKNATVVLQVQADMLAYHAPGETLQIGLPESIHLPEASYLIGNLSHLYSPELVVGTTAACCSDHQSFVSYGFPATQVFERNGGIVDPMYHNSGDLTQREGYDFEQVVSIAKVTFAALLTVAGFKA</sequence>
<dbReference type="EMBL" id="JBCAWK010000003">
    <property type="protein sequence ID" value="KAK8864416.1"/>
    <property type="molecule type" value="Genomic_DNA"/>
</dbReference>